<dbReference type="PANTHER" id="PTHR20898:SF0">
    <property type="entry name" value="DAEDALUS ON 3-RELATED"/>
    <property type="match status" value="1"/>
</dbReference>
<dbReference type="AlphaFoldDB" id="A0A484AQM5"/>
<proteinExistence type="predicted"/>
<organism evidence="1 2">
    <name type="scientific">Drosophila navojoa</name>
    <name type="common">Fruit fly</name>
    <dbReference type="NCBI Taxonomy" id="7232"/>
    <lineage>
        <taxon>Eukaryota</taxon>
        <taxon>Metazoa</taxon>
        <taxon>Ecdysozoa</taxon>
        <taxon>Arthropoda</taxon>
        <taxon>Hexapoda</taxon>
        <taxon>Insecta</taxon>
        <taxon>Pterygota</taxon>
        <taxon>Neoptera</taxon>
        <taxon>Endopterygota</taxon>
        <taxon>Diptera</taxon>
        <taxon>Brachycera</taxon>
        <taxon>Muscomorpha</taxon>
        <taxon>Ephydroidea</taxon>
        <taxon>Drosophilidae</taxon>
        <taxon>Drosophila</taxon>
    </lineage>
</organism>
<protein>
    <recommendedName>
        <fullName evidence="3">MD-2-related lipid-recognition domain-containing protein</fullName>
    </recommendedName>
</protein>
<dbReference type="Proteomes" id="UP000295192">
    <property type="component" value="Unassembled WGS sequence"/>
</dbReference>
<dbReference type="OrthoDB" id="7859583at2759"/>
<name>A0A484AQM5_DRONA</name>
<accession>A0A484AQM5</accession>
<comment type="caution">
    <text evidence="1">The sequence shown here is derived from an EMBL/GenBank/DDBJ whole genome shotgun (WGS) entry which is preliminary data.</text>
</comment>
<evidence type="ECO:0000313" key="2">
    <source>
        <dbReference type="Proteomes" id="UP000295192"/>
    </source>
</evidence>
<dbReference type="Pfam" id="PF06477">
    <property type="entry name" value="DUF1091"/>
    <property type="match status" value="1"/>
</dbReference>
<dbReference type="InterPro" id="IPR010512">
    <property type="entry name" value="DUF1091"/>
</dbReference>
<dbReference type="EMBL" id="LSRL02001961">
    <property type="protein sequence ID" value="TDG38776.1"/>
    <property type="molecule type" value="Genomic_DNA"/>
</dbReference>
<dbReference type="PANTHER" id="PTHR20898">
    <property type="entry name" value="DAEDALUS ON 3-RELATED-RELATED"/>
    <property type="match status" value="1"/>
</dbReference>
<dbReference type="OMA" id="VNMDCYL"/>
<gene>
    <name evidence="1" type="ORF">AWZ03_014802</name>
</gene>
<evidence type="ECO:0008006" key="3">
    <source>
        <dbReference type="Google" id="ProtNLM"/>
    </source>
</evidence>
<reference evidence="1 2" key="1">
    <citation type="journal article" date="2019" name="J. Hered.">
        <title>An Improved Genome Assembly for Drosophila navojoa, the Basal Species in the mojavensis Cluster.</title>
        <authorList>
            <person name="Vanderlinde T."/>
            <person name="Dupim E.G."/>
            <person name="Nazario-Yepiz N.O."/>
            <person name="Carvalho A.B."/>
        </authorList>
    </citation>
    <scope>NUCLEOTIDE SEQUENCE [LARGE SCALE GENOMIC DNA]</scope>
    <source>
        <strain evidence="1">Navoj_Jal97</strain>
        <tissue evidence="1">Whole organism</tissue>
    </source>
</reference>
<evidence type="ECO:0000313" key="1">
    <source>
        <dbReference type="EMBL" id="TDG38776.1"/>
    </source>
</evidence>
<sequence length="126" mass="14378">MDCDLVLPLANTSCADPKIVYKIKSAECTANPERVENITCSIKAVNWNKSVGQLDFDLVVPLHNCSIQFEVFKKGYSNQYHPFLINATFNVCDIIAKRSFFSYGTLWFKLVREYTNANHTCPFEVN</sequence>
<keyword evidence="2" id="KW-1185">Reference proteome</keyword>